<gene>
    <name evidence="2" type="ORF">FHS65_001257</name>
</gene>
<dbReference type="AlphaFoldDB" id="A0A7W9A314"/>
<feature type="region of interest" description="Disordered" evidence="1">
    <location>
        <begin position="115"/>
        <end position="135"/>
    </location>
</feature>
<organism evidence="2 3">
    <name type="scientific">Brevundimonas halotolerans</name>
    <dbReference type="NCBI Taxonomy" id="69670"/>
    <lineage>
        <taxon>Bacteria</taxon>
        <taxon>Pseudomonadati</taxon>
        <taxon>Pseudomonadota</taxon>
        <taxon>Alphaproteobacteria</taxon>
        <taxon>Caulobacterales</taxon>
        <taxon>Caulobacteraceae</taxon>
        <taxon>Brevundimonas</taxon>
    </lineage>
</organism>
<dbReference type="OrthoDB" id="7406839at2"/>
<keyword evidence="3" id="KW-1185">Reference proteome</keyword>
<dbReference type="InterPro" id="IPR021330">
    <property type="entry name" value="DUF2939"/>
</dbReference>
<sequence>MRKLIIGVAGLAIVLLLGAWALSPIFAMQALTRAAEQGDEAALERLVDFPAVRQSLKDELNARMMAEMRAEGSEIDPAWAGVGMLLGPAIVSGAIDAVITPQGVATMVRTAEAPEPQDVLNRPRPTPGETEDDVRKSWTYRGANRVEVRLATTDRPDQPLILNMDRNGLFGWRLVEIDLPDAQT</sequence>
<comment type="caution">
    <text evidence="2">The sequence shown here is derived from an EMBL/GenBank/DDBJ whole genome shotgun (WGS) entry which is preliminary data.</text>
</comment>
<protein>
    <submittedName>
        <fullName evidence="2">Choline dehydrogenase-like flavoprotein</fullName>
    </submittedName>
</protein>
<proteinExistence type="predicted"/>
<accession>A0A7W9A314</accession>
<dbReference type="Pfam" id="PF11159">
    <property type="entry name" value="DUF2939"/>
    <property type="match status" value="1"/>
</dbReference>
<evidence type="ECO:0000313" key="2">
    <source>
        <dbReference type="EMBL" id="MBB5660511.1"/>
    </source>
</evidence>
<evidence type="ECO:0000313" key="3">
    <source>
        <dbReference type="Proteomes" id="UP000548978"/>
    </source>
</evidence>
<reference evidence="2 3" key="1">
    <citation type="submission" date="2020-08" db="EMBL/GenBank/DDBJ databases">
        <title>Genomic Encyclopedia of Type Strains, Phase IV (KMG-IV): sequencing the most valuable type-strain genomes for metagenomic binning, comparative biology and taxonomic classification.</title>
        <authorList>
            <person name="Goeker M."/>
        </authorList>
    </citation>
    <scope>NUCLEOTIDE SEQUENCE [LARGE SCALE GENOMIC DNA]</scope>
    <source>
        <strain evidence="2 3">DSM 24448</strain>
    </source>
</reference>
<evidence type="ECO:0000256" key="1">
    <source>
        <dbReference type="SAM" id="MobiDB-lite"/>
    </source>
</evidence>
<dbReference type="EMBL" id="JACIJB010000004">
    <property type="protein sequence ID" value="MBB5660511.1"/>
    <property type="molecule type" value="Genomic_DNA"/>
</dbReference>
<dbReference type="Proteomes" id="UP000548978">
    <property type="component" value="Unassembled WGS sequence"/>
</dbReference>
<name>A0A7W9A314_9CAUL</name>
<dbReference type="RefSeq" id="WP_123287926.1">
    <property type="nucleotide sequence ID" value="NZ_JACIJB010000004.1"/>
</dbReference>